<evidence type="ECO:0000313" key="3">
    <source>
        <dbReference type="EMBL" id="RJG27049.1"/>
    </source>
</evidence>
<reference evidence="3 4" key="1">
    <citation type="submission" date="2018-09" db="EMBL/GenBank/DDBJ databases">
        <authorList>
            <person name="Zhu H."/>
        </authorList>
    </citation>
    <scope>NUCLEOTIDE SEQUENCE [LARGE SCALE GENOMIC DNA]</scope>
    <source>
        <strain evidence="3 4">K1S02-61</strain>
    </source>
</reference>
<feature type="domain" description="Ice-binding protein C-terminal" evidence="2">
    <location>
        <begin position="158"/>
        <end position="180"/>
    </location>
</feature>
<proteinExistence type="predicted"/>
<evidence type="ECO:0000259" key="2">
    <source>
        <dbReference type="Pfam" id="PF07589"/>
    </source>
</evidence>
<dbReference type="Proteomes" id="UP000284006">
    <property type="component" value="Unassembled WGS sequence"/>
</dbReference>
<evidence type="ECO:0000313" key="4">
    <source>
        <dbReference type="Proteomes" id="UP000284006"/>
    </source>
</evidence>
<name>A0A418Y7T8_9BURK</name>
<feature type="chain" id="PRO_5019439312" evidence="1">
    <location>
        <begin position="23"/>
        <end position="182"/>
    </location>
</feature>
<dbReference type="EMBL" id="QYUP01000016">
    <property type="protein sequence ID" value="RJG27049.1"/>
    <property type="molecule type" value="Genomic_DNA"/>
</dbReference>
<comment type="caution">
    <text evidence="3">The sequence shown here is derived from an EMBL/GenBank/DDBJ whole genome shotgun (WGS) entry which is preliminary data.</text>
</comment>
<evidence type="ECO:0000256" key="1">
    <source>
        <dbReference type="SAM" id="SignalP"/>
    </source>
</evidence>
<dbReference type="InterPro" id="IPR013424">
    <property type="entry name" value="Ice-binding_C"/>
</dbReference>
<dbReference type="Pfam" id="PF07589">
    <property type="entry name" value="PEP-CTERM"/>
    <property type="match status" value="1"/>
</dbReference>
<dbReference type="NCBIfam" id="TIGR02595">
    <property type="entry name" value="PEP_CTERM"/>
    <property type="match status" value="1"/>
</dbReference>
<organism evidence="3 4">
    <name type="scientific">Massilia cavernae</name>
    <dbReference type="NCBI Taxonomy" id="2320864"/>
    <lineage>
        <taxon>Bacteria</taxon>
        <taxon>Pseudomonadati</taxon>
        <taxon>Pseudomonadota</taxon>
        <taxon>Betaproteobacteria</taxon>
        <taxon>Burkholderiales</taxon>
        <taxon>Oxalobacteraceae</taxon>
        <taxon>Telluria group</taxon>
        <taxon>Massilia</taxon>
    </lineage>
</organism>
<gene>
    <name evidence="3" type="ORF">D3872_01935</name>
</gene>
<dbReference type="RefSeq" id="WP_119809228.1">
    <property type="nucleotide sequence ID" value="NZ_QYUP01000016.1"/>
</dbReference>
<sequence>MKAFRTVAVALAMCAAASSASAAPILDTAGVATAVTFAAPYGYRHDILDHGYFAGGNIAGAILSVWLNDPNRGSEIVNVTIGIGNQLFTPGGNNDVSNGNGSETRVDIPLNGTSLADLMLDGLIDVTMGTNPGGDYTFLRSSLAYEPAVITPVDGGRVPEPFTLGLMGIGLAGLGFASRRKN</sequence>
<dbReference type="AlphaFoldDB" id="A0A418Y7T8"/>
<protein>
    <submittedName>
        <fullName evidence="3">PEP-CTERM sorting domain-containing protein</fullName>
    </submittedName>
</protein>
<keyword evidence="1" id="KW-0732">Signal</keyword>
<keyword evidence="4" id="KW-1185">Reference proteome</keyword>
<feature type="signal peptide" evidence="1">
    <location>
        <begin position="1"/>
        <end position="22"/>
    </location>
</feature>
<accession>A0A418Y7T8</accession>